<dbReference type="InterPro" id="IPR042185">
    <property type="entry name" value="Serpin_sf_2"/>
</dbReference>
<dbReference type="PROSITE" id="PS00284">
    <property type="entry name" value="SERPIN"/>
    <property type="match status" value="1"/>
</dbReference>
<dbReference type="GeneTree" id="ENSGT00940000159462"/>
<dbReference type="GO" id="GO:0004867">
    <property type="term" value="F:serine-type endopeptidase inhibitor activity"/>
    <property type="evidence" value="ECO:0007669"/>
    <property type="project" value="InterPro"/>
</dbReference>
<dbReference type="InterPro" id="IPR036186">
    <property type="entry name" value="Serpin_sf"/>
</dbReference>
<reference evidence="4" key="2">
    <citation type="submission" date="2025-08" db="UniProtKB">
        <authorList>
            <consortium name="Ensembl"/>
        </authorList>
    </citation>
    <scope>IDENTIFICATION</scope>
</reference>
<dbReference type="PANTHER" id="PTHR11461:SF191">
    <property type="entry name" value="PROTEIN Z-DEPENDENT PROTEASE INHIBITOR"/>
    <property type="match status" value="1"/>
</dbReference>
<feature type="chain" id="PRO_5035460923" description="Serpin domain-containing protein" evidence="2">
    <location>
        <begin position="22"/>
        <end position="443"/>
    </location>
</feature>
<keyword evidence="2" id="KW-0732">Signal</keyword>
<dbReference type="InterPro" id="IPR000215">
    <property type="entry name" value="Serpin_fam"/>
</dbReference>
<dbReference type="CDD" id="cd02055">
    <property type="entry name" value="serpinA10_PZI"/>
    <property type="match status" value="1"/>
</dbReference>
<dbReference type="Proteomes" id="UP000694395">
    <property type="component" value="Chromosome 8"/>
</dbReference>
<reference evidence="4" key="1">
    <citation type="submission" date="2020-07" db="EMBL/GenBank/DDBJ databases">
        <title>A long reads based de novo assembly of the rainbow trout Arlee double haploid line genome.</title>
        <authorList>
            <person name="Gao G."/>
            <person name="Palti Y."/>
        </authorList>
    </citation>
    <scope>NUCLEOTIDE SEQUENCE [LARGE SCALE GENOMIC DNA]</scope>
</reference>
<dbReference type="InterPro" id="IPR033835">
    <property type="entry name" value="PZI_serpin_dom"/>
</dbReference>
<dbReference type="GO" id="GO:0005615">
    <property type="term" value="C:extracellular space"/>
    <property type="evidence" value="ECO:0007669"/>
    <property type="project" value="InterPro"/>
</dbReference>
<dbReference type="Ensembl" id="ENSOMYT00000032754.2">
    <property type="protein sequence ID" value="ENSOMYP00000030030.2"/>
    <property type="gene ID" value="ENSOMYG00000014076.2"/>
</dbReference>
<feature type="domain" description="Serpin" evidence="3">
    <location>
        <begin position="41"/>
        <end position="389"/>
    </location>
</feature>
<feature type="signal peptide" evidence="2">
    <location>
        <begin position="1"/>
        <end position="21"/>
    </location>
</feature>
<evidence type="ECO:0000256" key="1">
    <source>
        <dbReference type="RuleBase" id="RU000411"/>
    </source>
</evidence>
<dbReference type="InterPro" id="IPR023795">
    <property type="entry name" value="Serpin_CS"/>
</dbReference>
<sequence length="443" mass="49166">MTSRLLPLLACIPLLAMPLLAQEPSAGEIQDLSTRNADFAARLYRAIASTTDDNVLLSPFTVSLGLAALMSGADGSTREQLLQGLSLNALDHLRIPELFQSVRDSMAQSGFVNQGIGILPRQQFKVDSTYRDFVQTKYGGNVQGLDYSDGAAKDTINQFFYTYTREQVKEVVSAIDPQTQMMLITAIFFQGQFALTFNTSFTQDERFYVNKYKIAMVPMMFRSDKYHLAYDRSLKLGVLKLPMTGGAAMLVLLPDEDVDYTSIDEEITGERFQGWLKQLKRTRLEVQLPRFILEQSYSLQKVLPGLGISEVFQDSADFSGIGGETGLRLSEVVHKAAITVDETSSTGNVHAPNIFASLPPRLTVNRPFLFLIYHQATSSILFMGRVIDPTKKSTQAPRGSGHQPWSWSVKGSSTALAHLILLTNCLSKVNQAYQCWNKSLSTL</sequence>
<evidence type="ECO:0000313" key="5">
    <source>
        <dbReference type="Proteomes" id="UP000694395"/>
    </source>
</evidence>
<dbReference type="Gene3D" id="2.30.39.10">
    <property type="entry name" value="Alpha-1-antitrypsin, domain 1"/>
    <property type="match status" value="1"/>
</dbReference>
<name>A0A8C7Q2H5_ONCMY</name>
<organism evidence="4 5">
    <name type="scientific">Oncorhynchus mykiss</name>
    <name type="common">Rainbow trout</name>
    <name type="synonym">Salmo gairdneri</name>
    <dbReference type="NCBI Taxonomy" id="8022"/>
    <lineage>
        <taxon>Eukaryota</taxon>
        <taxon>Metazoa</taxon>
        <taxon>Chordata</taxon>
        <taxon>Craniata</taxon>
        <taxon>Vertebrata</taxon>
        <taxon>Euteleostomi</taxon>
        <taxon>Actinopterygii</taxon>
        <taxon>Neopterygii</taxon>
        <taxon>Teleostei</taxon>
        <taxon>Protacanthopterygii</taxon>
        <taxon>Salmoniformes</taxon>
        <taxon>Salmonidae</taxon>
        <taxon>Salmoninae</taxon>
        <taxon>Oncorhynchus</taxon>
    </lineage>
</organism>
<dbReference type="Pfam" id="PF00079">
    <property type="entry name" value="Serpin"/>
    <property type="match status" value="1"/>
</dbReference>
<comment type="similarity">
    <text evidence="1">Belongs to the serpin family.</text>
</comment>
<dbReference type="SUPFAM" id="SSF56574">
    <property type="entry name" value="Serpins"/>
    <property type="match status" value="1"/>
</dbReference>
<protein>
    <recommendedName>
        <fullName evidence="3">Serpin domain-containing protein</fullName>
    </recommendedName>
</protein>
<proteinExistence type="inferred from homology"/>
<dbReference type="GO" id="GO:0007596">
    <property type="term" value="P:blood coagulation"/>
    <property type="evidence" value="ECO:0007669"/>
    <property type="project" value="InterPro"/>
</dbReference>
<reference evidence="4" key="3">
    <citation type="submission" date="2025-09" db="UniProtKB">
        <authorList>
            <consortium name="Ensembl"/>
        </authorList>
    </citation>
    <scope>IDENTIFICATION</scope>
</reference>
<keyword evidence="5" id="KW-1185">Reference proteome</keyword>
<dbReference type="FunFam" id="2.10.310.10:FF:000001">
    <property type="entry name" value="Serpin family A member 1"/>
    <property type="match status" value="1"/>
</dbReference>
<dbReference type="PANTHER" id="PTHR11461">
    <property type="entry name" value="SERINE PROTEASE INHIBITOR, SERPIN"/>
    <property type="match status" value="1"/>
</dbReference>
<evidence type="ECO:0000259" key="3">
    <source>
        <dbReference type="SMART" id="SM00093"/>
    </source>
</evidence>
<accession>A0A8C7Q2H5</accession>
<dbReference type="SMART" id="SM00093">
    <property type="entry name" value="SERPIN"/>
    <property type="match status" value="1"/>
</dbReference>
<evidence type="ECO:0000313" key="4">
    <source>
        <dbReference type="Ensembl" id="ENSOMYP00000030030.2"/>
    </source>
</evidence>
<dbReference type="InterPro" id="IPR023796">
    <property type="entry name" value="Serpin_dom"/>
</dbReference>
<dbReference type="Gene3D" id="3.30.497.10">
    <property type="entry name" value="Antithrombin, subunit I, domain 2"/>
    <property type="match status" value="1"/>
</dbReference>
<dbReference type="AlphaFoldDB" id="A0A8C7Q2H5"/>
<evidence type="ECO:0000256" key="2">
    <source>
        <dbReference type="SAM" id="SignalP"/>
    </source>
</evidence>
<dbReference type="InterPro" id="IPR042178">
    <property type="entry name" value="Serpin_sf_1"/>
</dbReference>